<protein>
    <recommendedName>
        <fullName evidence="3">Phosphopeptide-binding protein</fullName>
    </recommendedName>
</protein>
<reference evidence="1" key="1">
    <citation type="submission" date="2023-07" db="EMBL/GenBank/DDBJ databases">
        <authorList>
            <person name="Kim M.K."/>
        </authorList>
    </citation>
    <scope>NUCLEOTIDE SEQUENCE</scope>
    <source>
        <strain evidence="1">ASUV-10-1</strain>
    </source>
</reference>
<evidence type="ECO:0008006" key="3">
    <source>
        <dbReference type="Google" id="ProtNLM"/>
    </source>
</evidence>
<sequence>MQQTTCLLGSIALAMAVLTSCESSRPPADSPGSGVNIMGNSIEKNGIRLIPFDDSPKFADARLQLKSPAPNATVPSGEVKFEYALSNFKLTDMTGGRHDEQLARSMKGQHIHNIVDNQPYTAHYETTFTKPLPDGPHVVLSFLSRSYHESLKQPGAYDLRVINVGPASAAAPPIDIKQPTLFYSRPKDEYIGDDAKRIMLDFYLANTTLDPDGNKVRATINGTEFMLDKWLPYQMEGLPTGENTIKLELVDADGKLLPGAYNSVTRTFVVTPQQ</sequence>
<organism evidence="1 2">
    <name type="scientific">Hymenobacter aranciens</name>
    <dbReference type="NCBI Taxonomy" id="3063996"/>
    <lineage>
        <taxon>Bacteria</taxon>
        <taxon>Pseudomonadati</taxon>
        <taxon>Bacteroidota</taxon>
        <taxon>Cytophagia</taxon>
        <taxon>Cytophagales</taxon>
        <taxon>Hymenobacteraceae</taxon>
        <taxon>Hymenobacter</taxon>
    </lineage>
</organism>
<accession>A0ABT9B564</accession>
<dbReference type="RefSeq" id="WP_305004721.1">
    <property type="nucleotide sequence ID" value="NZ_JAUQSY010000001.1"/>
</dbReference>
<keyword evidence="2" id="KW-1185">Reference proteome</keyword>
<evidence type="ECO:0000313" key="1">
    <source>
        <dbReference type="EMBL" id="MDO7873406.1"/>
    </source>
</evidence>
<proteinExistence type="predicted"/>
<name>A0ABT9B564_9BACT</name>
<comment type="caution">
    <text evidence="1">The sequence shown here is derived from an EMBL/GenBank/DDBJ whole genome shotgun (WGS) entry which is preliminary data.</text>
</comment>
<dbReference type="EMBL" id="JAUQSY010000001">
    <property type="protein sequence ID" value="MDO7873406.1"/>
    <property type="molecule type" value="Genomic_DNA"/>
</dbReference>
<evidence type="ECO:0000313" key="2">
    <source>
        <dbReference type="Proteomes" id="UP001176429"/>
    </source>
</evidence>
<gene>
    <name evidence="1" type="ORF">Q5H93_01595</name>
</gene>
<dbReference type="Proteomes" id="UP001176429">
    <property type="component" value="Unassembled WGS sequence"/>
</dbReference>